<feature type="transmembrane region" description="Helical" evidence="1">
    <location>
        <begin position="24"/>
        <end position="43"/>
    </location>
</feature>
<protein>
    <recommendedName>
        <fullName evidence="4">YbbR-like protein</fullName>
    </recommendedName>
</protein>
<proteinExistence type="predicted"/>
<keyword evidence="3" id="KW-1185">Reference proteome</keyword>
<dbReference type="InterPro" id="IPR012505">
    <property type="entry name" value="YbbR"/>
</dbReference>
<dbReference type="Gene3D" id="2.170.120.30">
    <property type="match status" value="1"/>
</dbReference>
<comment type="caution">
    <text evidence="2">The sequence shown here is derived from an EMBL/GenBank/DDBJ whole genome shotgun (WGS) entry which is preliminary data.</text>
</comment>
<dbReference type="PANTHER" id="PTHR37804">
    <property type="entry name" value="CDAA REGULATORY PROTEIN CDAR"/>
    <property type="match status" value="1"/>
</dbReference>
<organism evidence="2 3">
    <name type="scientific">Prevotella pectinovora</name>
    <dbReference type="NCBI Taxonomy" id="1602169"/>
    <lineage>
        <taxon>Bacteria</taxon>
        <taxon>Pseudomonadati</taxon>
        <taxon>Bacteroidota</taxon>
        <taxon>Bacteroidia</taxon>
        <taxon>Bacteroidales</taxon>
        <taxon>Prevotellaceae</taxon>
        <taxon>Prevotella</taxon>
    </lineage>
</organism>
<dbReference type="Pfam" id="PF07949">
    <property type="entry name" value="YbbR"/>
    <property type="match status" value="1"/>
</dbReference>
<keyword evidence="1" id="KW-1133">Transmembrane helix</keyword>
<accession>A0A0D0IYE3</accession>
<dbReference type="InterPro" id="IPR053154">
    <property type="entry name" value="c-di-AMP_regulator"/>
</dbReference>
<evidence type="ECO:0000313" key="3">
    <source>
        <dbReference type="Proteomes" id="UP000032046"/>
    </source>
</evidence>
<dbReference type="Gene3D" id="2.170.120.40">
    <property type="entry name" value="YbbR-like domain"/>
    <property type="match status" value="1"/>
</dbReference>
<keyword evidence="1" id="KW-0472">Membrane</keyword>
<gene>
    <name evidence="2" type="ORF">ST44_01670</name>
</gene>
<dbReference type="EMBL" id="JXQK01000018">
    <property type="protein sequence ID" value="KIP64645.1"/>
    <property type="molecule type" value="Genomic_DNA"/>
</dbReference>
<dbReference type="STRING" id="1602171.ST44_01670"/>
<keyword evidence="1" id="KW-0812">Transmembrane</keyword>
<evidence type="ECO:0000313" key="2">
    <source>
        <dbReference type="EMBL" id="KIP64645.1"/>
    </source>
</evidence>
<dbReference type="RefSeq" id="WP_042517535.1">
    <property type="nucleotide sequence ID" value="NZ_JBGLIV010000001.1"/>
</dbReference>
<dbReference type="Proteomes" id="UP000032046">
    <property type="component" value="Unassembled WGS sequence"/>
</dbReference>
<name>A0A0D0IYE3_9BACT</name>
<evidence type="ECO:0008006" key="4">
    <source>
        <dbReference type="Google" id="ProtNLM"/>
    </source>
</evidence>
<dbReference type="AlphaFoldDB" id="A0A0D0IYE3"/>
<dbReference type="PANTHER" id="PTHR37804:SF1">
    <property type="entry name" value="CDAA REGULATORY PROTEIN CDAR"/>
    <property type="match status" value="1"/>
</dbReference>
<dbReference type="GeneID" id="93483666"/>
<sequence length="326" mass="37212">MKRILKSIYSIVRNSFFNIVNKEFLIFLFFLALSGAFWLLLALNDTYEKELRIPVRIVNIPKNVVPTSDTEDTIKVTVKDKGYTLCTYIYGDKLKRIDIPFSSYIKNKGYGSVSASELTKLIYAELYSSSKVTGVKPDKLEYFYNYGMHKRLPVRLAGAIQADASYYLAKIEFSPDMVDVYGSQKMLDSIKYIYTERINIKNLKDTIRRDLDLMEIRGVKCVPSRVRMAVYPDVLTEESAEVPISALNMPEGKVLRTFPSRVKVVFTVGASIFRTINTNKFKVVVDYNEILSAPSDKCTLKIASVPHGVKNAHTEIEHVDYLIEEQ</sequence>
<reference evidence="2 3" key="1">
    <citation type="submission" date="2015-01" db="EMBL/GenBank/DDBJ databases">
        <title>Comparative genomics of non-oral Prevotella species.</title>
        <authorList>
            <person name="Accetto T."/>
            <person name="Nograsek B."/>
            <person name="Avgustin G."/>
        </authorList>
    </citation>
    <scope>NUCLEOTIDE SEQUENCE [LARGE SCALE GENOMIC DNA]</scope>
    <source>
        <strain evidence="2 3">P5-119</strain>
    </source>
</reference>
<evidence type="ECO:0000256" key="1">
    <source>
        <dbReference type="SAM" id="Phobius"/>
    </source>
</evidence>